<dbReference type="FunFam" id="2.60.40.60:FF:000081">
    <property type="entry name" value="protocadherin Fat 4"/>
    <property type="match status" value="1"/>
</dbReference>
<dbReference type="FunFam" id="2.60.40.60:FF:000002">
    <property type="entry name" value="Protocadherin alpha 2"/>
    <property type="match status" value="1"/>
</dbReference>
<dbReference type="FunFam" id="2.60.40.60:FF:000007">
    <property type="entry name" value="Protocadherin alpha 2"/>
    <property type="match status" value="1"/>
</dbReference>
<dbReference type="InterPro" id="IPR002126">
    <property type="entry name" value="Cadherin-like_dom"/>
</dbReference>
<dbReference type="PANTHER" id="PTHR24026:SF137">
    <property type="entry name" value="CADHERIN-RELATED TUMOR SUPPRESSOR"/>
    <property type="match status" value="1"/>
</dbReference>
<dbReference type="Gene3D" id="2.60.40.60">
    <property type="entry name" value="Cadherins"/>
    <property type="match status" value="16"/>
</dbReference>
<dbReference type="Pfam" id="PF25374">
    <property type="entry name" value="Cadherin_FAT4_N"/>
    <property type="match status" value="1"/>
</dbReference>
<feature type="domain" description="Cadherin" evidence="15">
    <location>
        <begin position="913"/>
        <end position="1015"/>
    </location>
</feature>
<dbReference type="FunFam" id="2.60.40.60:FF:000340">
    <property type="entry name" value="Protocadherin Fat 4"/>
    <property type="match status" value="1"/>
</dbReference>
<dbReference type="GO" id="GO:0005886">
    <property type="term" value="C:plasma membrane"/>
    <property type="evidence" value="ECO:0007669"/>
    <property type="project" value="UniProtKB-SubCell"/>
</dbReference>
<dbReference type="FunFam" id="2.60.40.60:FF:000143">
    <property type="entry name" value="FAT atypical cadherin 4"/>
    <property type="match status" value="1"/>
</dbReference>
<protein>
    <recommendedName>
        <fullName evidence="15">Cadherin domain-containing protein</fullName>
    </recommendedName>
</protein>
<keyword evidence="7 13" id="KW-0106">Calcium</keyword>
<evidence type="ECO:0000256" key="4">
    <source>
        <dbReference type="ARBA" id="ARBA00022692"/>
    </source>
</evidence>
<dbReference type="Pfam" id="PF00028">
    <property type="entry name" value="Cadherin"/>
    <property type="match status" value="15"/>
</dbReference>
<sequence>MVFVNRCALAMCLTQCLILIAAQGPGPGTNPYLATKKRSTSDYSAQMQSRAVDTKVQLEILEGQPRGTVVGSIPVKPGFTYRFNESPKEFSLNATTGEIRTTVILDREALKNDRFDLVVLSSQPTYPIEVRVLVLDVNDNPPEFPEPSISVSFSENAASGTKLLLDTATDHDIGINKVTDDYHIVSGNTDDKFSLEVIRNPSGDTSYLYLRTTGKLDRETIASYQLNVSARDGGVPTHFGYLQVNVTVLDVNDNPPVFALSDYSVSLNESSPIGTKILRVNATDDDAGENAKVSYFIVETEHRFSVDANTGDIFIAEKLECPQQSCPQQSTRGKHCPKSCVFTVYARDHGSPQQEGRAYVTINLLDANDHDPIIKFSYFPSTAAFATVDENAVNGSVVAAVSVVDPDDGLNGETTVAIKAGNELHHFRMESGQSFDLIRVNGILDREHISKYNLTVVASDKGTPARTVTSFLIIYVNDVNDHEPVFEKSEYSAILNELAPIGTYISGITATDEDTGVNALIYYSIISGNEYRWFNIDSVTGLVTTKSKLDREKSGTVELKISARDGGPNPKWAYTQLKITILDENDEAPQFANPITNVTLAEDASENSLVTTISAIDHDQGTNGSVIYTLHPDTVTKYPSTFSINSLSGQLTIIKRLDRETIPAYQIKVIAKDQGSPPQSATATVNLNVLDINDNVPVFYPVWYFSRVTDQIPPGSAILRVLATDADLNDRLTYRIEKDDGLFYINESNGNIHLKSSISAGHRGNVYQLTISVTDSDGKKAVQNAIVEIAARSSNSPTNDDEFTFENDNYIFQTQEDDGLREEYVERQLGQVHIRSKSGTDVSNARYMIISGDPLKMFDIGEHNGAIRTRAKIDREQQAAYSLAVVAKIGSAVARTRINITVHDLNDNRPQFSNDRDEITVPENTAVGQEVFLVRAKDKDSGSNSRITYSMASNSDQFRIASDTGVIYLNKPIRAAPGTVLIAEIKATDSGTPALWSKHSVMVTVLDVNDHTPVFERMTYETSLPESINVNERFIPIIVTDEDSGSNAALAYNIVNGNEEGKFGIFPDGFVYVRQKLDREEQDYYSLTIEVKDAGFPERSSTVPLVVHVLDENDNKPEFANTSFSFQIKENDPADTFVGKVMASDKDIDRNAELTFSLIGRQNDFIIDPKNGFIRSSRTFDRENLVQITGQNFFTLEAAVTDSGSPRLQDRVKITIFVTDVNDNAPQFLRQPYKVSLSENSPVGTQVLRVFTSDADEGLNRDIFYRIIAGNEEKRFIIDKATGQIAVARALDREKTAKYSLTVIAYDAGAVSLSANTTVAIEVTDENDNAPTFVNADSRIQILENTPLNSKLYQFYAVDRDAGANSEIFFSIGSGNRRESFQIDPLTGVLYLRKKLDYEDVTSYILNITAYDGGNPRLSSTLLFTVAVEDCNDNPPAFPSTAIVRQIRENIPINTPIVTVSAEDPDSGPNGKIVYSIVKQEPATDSSTIHFQINSKTGVIHTQLPIDRESVDTFRLTVRATDQALLESDRLFAEKMVTVIVEDVNDNPPTFVSMNAAVLRGLTSESLVTNVLAKDPDSGSNGMVTYDLIGGSTDLFVVQRNTGAVTLRRYLQEPMSKYMLTVKATDEAVQSDRRSVDTVVTILMTGKKNNLIFDDEFDGNVYENEPAGTNILTVSARHVANEQYEVEYYITNITGLGERMEHRIFDIDPKLGIISTAVVLDREAGSEWYEIEVYAIVTNSMVPISGMTKNGGKKKIIYKATVRSCFTWKKIKCTLVVQHLTKSGEMVVKQT</sequence>
<feature type="domain" description="Cadherin" evidence="15">
    <location>
        <begin position="1653"/>
        <end position="1735"/>
    </location>
</feature>
<dbReference type="GO" id="GO:0007163">
    <property type="term" value="P:establishment or maintenance of cell polarity"/>
    <property type="evidence" value="ECO:0007669"/>
    <property type="project" value="UniProtKB-ARBA"/>
</dbReference>
<feature type="domain" description="Cadherin" evidence="15">
    <location>
        <begin position="846"/>
        <end position="912"/>
    </location>
</feature>
<feature type="domain" description="Cadherin" evidence="15">
    <location>
        <begin position="592"/>
        <end position="699"/>
    </location>
</feature>
<keyword evidence="3" id="KW-0245">EGF-like domain</keyword>
<dbReference type="FunFam" id="2.60.40.60:FF:000108">
    <property type="entry name" value="FAT atypical cadherin 4"/>
    <property type="match status" value="1"/>
</dbReference>
<dbReference type="GO" id="GO:0007156">
    <property type="term" value="P:homophilic cell adhesion via plasma membrane adhesion molecules"/>
    <property type="evidence" value="ECO:0007669"/>
    <property type="project" value="InterPro"/>
</dbReference>
<dbReference type="GO" id="GO:0048589">
    <property type="term" value="P:developmental growth"/>
    <property type="evidence" value="ECO:0007669"/>
    <property type="project" value="UniProtKB-ARBA"/>
</dbReference>
<dbReference type="GO" id="GO:0009887">
    <property type="term" value="P:animal organ morphogenesis"/>
    <property type="evidence" value="ECO:0007669"/>
    <property type="project" value="UniProtKB-ARBA"/>
</dbReference>
<dbReference type="CDD" id="cd11304">
    <property type="entry name" value="Cadherin_repeat"/>
    <property type="match status" value="16"/>
</dbReference>
<keyword evidence="8" id="KW-0130">Cell adhesion</keyword>
<dbReference type="GO" id="GO:0007399">
    <property type="term" value="P:nervous system development"/>
    <property type="evidence" value="ECO:0007669"/>
    <property type="project" value="UniProtKB-ARBA"/>
</dbReference>
<feature type="domain" description="Cadherin" evidence="15">
    <location>
        <begin position="79"/>
        <end position="144"/>
    </location>
</feature>
<dbReference type="FunFam" id="2.60.40.60:FF:000015">
    <property type="entry name" value="FAT atypical cadherin 1"/>
    <property type="match status" value="1"/>
</dbReference>
<evidence type="ECO:0000256" key="8">
    <source>
        <dbReference type="ARBA" id="ARBA00022889"/>
    </source>
</evidence>
<dbReference type="PROSITE" id="PS50268">
    <property type="entry name" value="CADHERIN_2"/>
    <property type="match status" value="16"/>
</dbReference>
<evidence type="ECO:0000256" key="7">
    <source>
        <dbReference type="ARBA" id="ARBA00022837"/>
    </source>
</evidence>
<keyword evidence="4" id="KW-0812">Transmembrane</keyword>
<feature type="chain" id="PRO_5042910301" description="Cadherin domain-containing protein" evidence="14">
    <location>
        <begin position="23"/>
        <end position="1791"/>
    </location>
</feature>
<dbReference type="GO" id="GO:0001736">
    <property type="term" value="P:establishment of planar polarity"/>
    <property type="evidence" value="ECO:0007669"/>
    <property type="project" value="UniProtKB-ARBA"/>
</dbReference>
<keyword evidence="6" id="KW-0677">Repeat</keyword>
<dbReference type="InterPro" id="IPR015919">
    <property type="entry name" value="Cadherin-like_sf"/>
</dbReference>
<feature type="domain" description="Cadherin" evidence="15">
    <location>
        <begin position="1566"/>
        <end position="1657"/>
    </location>
</feature>
<dbReference type="PROSITE" id="PS00232">
    <property type="entry name" value="CADHERIN_1"/>
    <property type="match status" value="10"/>
</dbReference>
<feature type="signal peptide" evidence="14">
    <location>
        <begin position="1"/>
        <end position="22"/>
    </location>
</feature>
<evidence type="ECO:0000313" key="16">
    <source>
        <dbReference type="EMBL" id="KAK7590557.1"/>
    </source>
</evidence>
<reference evidence="16 17" key="1">
    <citation type="submission" date="2024-03" db="EMBL/GenBank/DDBJ databases">
        <title>Adaptation during the transition from Ophiocordyceps entomopathogen to insect associate is accompanied by gene loss and intensified selection.</title>
        <authorList>
            <person name="Ward C.M."/>
            <person name="Onetto C.A."/>
            <person name="Borneman A.R."/>
        </authorList>
    </citation>
    <scope>NUCLEOTIDE SEQUENCE [LARGE SCALE GENOMIC DNA]</scope>
    <source>
        <strain evidence="16">AWRI1</strain>
        <tissue evidence="16">Single Adult Female</tissue>
    </source>
</reference>
<feature type="domain" description="Cadherin" evidence="15">
    <location>
        <begin position="1439"/>
        <end position="1551"/>
    </location>
</feature>
<organism evidence="16 17">
    <name type="scientific">Parthenolecanium corni</name>
    <dbReference type="NCBI Taxonomy" id="536013"/>
    <lineage>
        <taxon>Eukaryota</taxon>
        <taxon>Metazoa</taxon>
        <taxon>Ecdysozoa</taxon>
        <taxon>Arthropoda</taxon>
        <taxon>Hexapoda</taxon>
        <taxon>Insecta</taxon>
        <taxon>Pterygota</taxon>
        <taxon>Neoptera</taxon>
        <taxon>Paraneoptera</taxon>
        <taxon>Hemiptera</taxon>
        <taxon>Sternorrhyncha</taxon>
        <taxon>Coccoidea</taxon>
        <taxon>Coccidae</taxon>
        <taxon>Parthenolecanium</taxon>
    </lineage>
</organism>
<dbReference type="GO" id="GO:0030154">
    <property type="term" value="P:cell differentiation"/>
    <property type="evidence" value="ECO:0007669"/>
    <property type="project" value="UniProtKB-ARBA"/>
</dbReference>
<feature type="domain" description="Cadherin" evidence="15">
    <location>
        <begin position="1229"/>
        <end position="1333"/>
    </location>
</feature>
<dbReference type="FunFam" id="2.60.40.60:FF:000039">
    <property type="entry name" value="FAT atypical cadherin 3"/>
    <property type="match status" value="1"/>
</dbReference>
<dbReference type="EMBL" id="JBBCAQ010000022">
    <property type="protein sequence ID" value="KAK7590557.1"/>
    <property type="molecule type" value="Genomic_DNA"/>
</dbReference>
<gene>
    <name evidence="16" type="ORF">V9T40_002170</name>
</gene>
<dbReference type="PANTHER" id="PTHR24026">
    <property type="entry name" value="FAT ATYPICAL CADHERIN-RELATED"/>
    <property type="match status" value="1"/>
</dbReference>
<dbReference type="FunFam" id="2.60.40.60:FF:000020">
    <property type="entry name" value="Dachsous cadherin-related 1b"/>
    <property type="match status" value="1"/>
</dbReference>
<feature type="domain" description="Cadherin" evidence="15">
    <location>
        <begin position="1334"/>
        <end position="1438"/>
    </location>
</feature>
<dbReference type="InterPro" id="IPR020894">
    <property type="entry name" value="Cadherin_CS"/>
</dbReference>
<evidence type="ECO:0000256" key="12">
    <source>
        <dbReference type="ARBA" id="ARBA00023180"/>
    </source>
</evidence>
<keyword evidence="9" id="KW-1133">Transmembrane helix</keyword>
<keyword evidence="17" id="KW-1185">Reference proteome</keyword>
<evidence type="ECO:0000256" key="9">
    <source>
        <dbReference type="ARBA" id="ARBA00022989"/>
    </source>
</evidence>
<dbReference type="FunFam" id="2.60.40.60:FF:000134">
    <property type="entry name" value="protocadherin Fat 4"/>
    <property type="match status" value="1"/>
</dbReference>
<feature type="domain" description="Cadherin" evidence="15">
    <location>
        <begin position="487"/>
        <end position="591"/>
    </location>
</feature>
<keyword evidence="11" id="KW-1015">Disulfide bond</keyword>
<evidence type="ECO:0000256" key="14">
    <source>
        <dbReference type="SAM" id="SignalP"/>
    </source>
</evidence>
<dbReference type="SMART" id="SM00112">
    <property type="entry name" value="CA"/>
    <property type="match status" value="15"/>
</dbReference>
<keyword evidence="12" id="KW-0325">Glycoprotein</keyword>
<dbReference type="FunFam" id="2.60.40.60:FF:000321">
    <property type="entry name" value="Cadherin-related tumor suppressor"/>
    <property type="match status" value="1"/>
</dbReference>
<evidence type="ECO:0000256" key="10">
    <source>
        <dbReference type="ARBA" id="ARBA00023136"/>
    </source>
</evidence>
<dbReference type="SUPFAM" id="SSF49313">
    <property type="entry name" value="Cadherin-like"/>
    <property type="match status" value="16"/>
</dbReference>
<feature type="domain" description="Cadherin" evidence="15">
    <location>
        <begin position="700"/>
        <end position="799"/>
    </location>
</feature>
<feature type="domain" description="Cadherin" evidence="15">
    <location>
        <begin position="1016"/>
        <end position="1119"/>
    </location>
</feature>
<accession>A0AAN9TFS6</accession>
<dbReference type="PRINTS" id="PR00205">
    <property type="entry name" value="CADHERIN"/>
</dbReference>
<feature type="domain" description="Cadherin" evidence="15">
    <location>
        <begin position="380"/>
        <end position="486"/>
    </location>
</feature>
<evidence type="ECO:0000259" key="15">
    <source>
        <dbReference type="PROSITE" id="PS50268"/>
    </source>
</evidence>
<keyword evidence="5 14" id="KW-0732">Signal</keyword>
<evidence type="ECO:0000256" key="2">
    <source>
        <dbReference type="ARBA" id="ARBA00022475"/>
    </source>
</evidence>
<dbReference type="FunFam" id="2.60.40.60:FF:000024">
    <property type="entry name" value="FAT atypical cadherin 3"/>
    <property type="match status" value="1"/>
</dbReference>
<evidence type="ECO:0000313" key="17">
    <source>
        <dbReference type="Proteomes" id="UP001367676"/>
    </source>
</evidence>
<dbReference type="Proteomes" id="UP001367676">
    <property type="component" value="Unassembled WGS sequence"/>
</dbReference>
<comment type="caution">
    <text evidence="16">The sequence shown here is derived from an EMBL/GenBank/DDBJ whole genome shotgun (WGS) entry which is preliminary data.</text>
</comment>
<feature type="domain" description="Cadherin" evidence="15">
    <location>
        <begin position="145"/>
        <end position="258"/>
    </location>
</feature>
<dbReference type="GO" id="GO:0005509">
    <property type="term" value="F:calcium ion binding"/>
    <property type="evidence" value="ECO:0007669"/>
    <property type="project" value="UniProtKB-UniRule"/>
</dbReference>
<evidence type="ECO:0000256" key="3">
    <source>
        <dbReference type="ARBA" id="ARBA00022536"/>
    </source>
</evidence>
<evidence type="ECO:0000256" key="11">
    <source>
        <dbReference type="ARBA" id="ARBA00023157"/>
    </source>
</evidence>
<feature type="domain" description="Cadherin" evidence="15">
    <location>
        <begin position="259"/>
        <end position="374"/>
    </location>
</feature>
<proteinExistence type="predicted"/>
<evidence type="ECO:0000256" key="5">
    <source>
        <dbReference type="ARBA" id="ARBA00022729"/>
    </source>
</evidence>
<evidence type="ECO:0000256" key="1">
    <source>
        <dbReference type="ARBA" id="ARBA00004251"/>
    </source>
</evidence>
<keyword evidence="10" id="KW-0472">Membrane</keyword>
<keyword evidence="2" id="KW-1003">Cell membrane</keyword>
<comment type="subcellular location">
    <subcellularLocation>
        <location evidence="1">Cell membrane</location>
        <topology evidence="1">Single-pass type I membrane protein</topology>
    </subcellularLocation>
</comment>
<feature type="domain" description="Cadherin" evidence="15">
    <location>
        <begin position="1120"/>
        <end position="1228"/>
    </location>
</feature>
<evidence type="ECO:0000256" key="6">
    <source>
        <dbReference type="ARBA" id="ARBA00022737"/>
    </source>
</evidence>
<evidence type="ECO:0000256" key="13">
    <source>
        <dbReference type="PROSITE-ProRule" id="PRU00043"/>
    </source>
</evidence>
<name>A0AAN9TFS6_9HEMI</name>